<evidence type="ECO:0000313" key="3">
    <source>
        <dbReference type="EMBL" id="CAH3152822.1"/>
    </source>
</evidence>
<dbReference type="InterPro" id="IPR011042">
    <property type="entry name" value="6-blade_b-propeller_TolB-like"/>
</dbReference>
<name>A0AAU9XN99_9CNID</name>
<gene>
    <name evidence="3" type="ORF">PMEA_00026910</name>
</gene>
<keyword evidence="4" id="KW-1185">Reference proteome</keyword>
<dbReference type="GO" id="GO:0043161">
    <property type="term" value="P:proteasome-mediated ubiquitin-dependent protein catabolic process"/>
    <property type="evidence" value="ECO:0007669"/>
    <property type="project" value="TreeGrafter"/>
</dbReference>
<dbReference type="GO" id="GO:0061630">
    <property type="term" value="F:ubiquitin protein ligase activity"/>
    <property type="evidence" value="ECO:0007669"/>
    <property type="project" value="TreeGrafter"/>
</dbReference>
<feature type="repeat" description="NHL" evidence="2">
    <location>
        <begin position="125"/>
        <end position="168"/>
    </location>
</feature>
<sequence length="185" mass="20789">MSQRVSFLNNNEILIADQSNNRIQHINIQTGTVVKTFGKEGEGKGHFKTPLSICFDDTERIVVTEFKNNRVQVMSKEGEALFTIGDNGPEKLSTPYGCVPYKNIFLVTERDNHVMKAFDASNTFLYKFGEKGNQDGQFDAPRGMCLDGSNNLLVCDSNNNRVQQFSLDGRFTGKTTVPLQVKYTF</sequence>
<organism evidence="3 4">
    <name type="scientific">Pocillopora meandrina</name>
    <dbReference type="NCBI Taxonomy" id="46732"/>
    <lineage>
        <taxon>Eukaryota</taxon>
        <taxon>Metazoa</taxon>
        <taxon>Cnidaria</taxon>
        <taxon>Anthozoa</taxon>
        <taxon>Hexacorallia</taxon>
        <taxon>Scleractinia</taxon>
        <taxon>Astrocoeniina</taxon>
        <taxon>Pocilloporidae</taxon>
        <taxon>Pocillopora</taxon>
    </lineage>
</organism>
<dbReference type="AlphaFoldDB" id="A0AAU9XN99"/>
<dbReference type="Proteomes" id="UP001159428">
    <property type="component" value="Unassembled WGS sequence"/>
</dbReference>
<dbReference type="InterPro" id="IPR050952">
    <property type="entry name" value="TRIM-NHL_E3_ligases"/>
</dbReference>
<dbReference type="PROSITE" id="PS51125">
    <property type="entry name" value="NHL"/>
    <property type="match status" value="2"/>
</dbReference>
<reference evidence="3 4" key="1">
    <citation type="submission" date="2022-05" db="EMBL/GenBank/DDBJ databases">
        <authorList>
            <consortium name="Genoscope - CEA"/>
            <person name="William W."/>
        </authorList>
    </citation>
    <scope>NUCLEOTIDE SEQUENCE [LARGE SCALE GENOMIC DNA]</scope>
</reference>
<keyword evidence="1" id="KW-0677">Repeat</keyword>
<evidence type="ECO:0000256" key="2">
    <source>
        <dbReference type="PROSITE-ProRule" id="PRU00504"/>
    </source>
</evidence>
<dbReference type="Gene3D" id="2.120.10.30">
    <property type="entry name" value="TolB, C-terminal domain"/>
    <property type="match status" value="2"/>
</dbReference>
<evidence type="ECO:0000313" key="4">
    <source>
        <dbReference type="Proteomes" id="UP001159428"/>
    </source>
</evidence>
<dbReference type="InterPro" id="IPR001258">
    <property type="entry name" value="NHL_repeat"/>
</dbReference>
<dbReference type="PANTHER" id="PTHR24104">
    <property type="entry name" value="E3 UBIQUITIN-PROTEIN LIGASE NHLRC1-RELATED"/>
    <property type="match status" value="1"/>
</dbReference>
<dbReference type="Pfam" id="PF01436">
    <property type="entry name" value="NHL"/>
    <property type="match status" value="2"/>
</dbReference>
<feature type="repeat" description="NHL" evidence="2">
    <location>
        <begin position="34"/>
        <end position="77"/>
    </location>
</feature>
<dbReference type="SUPFAM" id="SSF101898">
    <property type="entry name" value="NHL repeat"/>
    <property type="match status" value="1"/>
</dbReference>
<dbReference type="PANTHER" id="PTHR24104:SF57">
    <property type="entry name" value="BEE-MILK PROTEIN"/>
    <property type="match status" value="1"/>
</dbReference>
<evidence type="ECO:0000256" key="1">
    <source>
        <dbReference type="ARBA" id="ARBA00022737"/>
    </source>
</evidence>
<dbReference type="EMBL" id="CALNXJ010000052">
    <property type="protein sequence ID" value="CAH3152822.1"/>
    <property type="molecule type" value="Genomic_DNA"/>
</dbReference>
<comment type="caution">
    <text evidence="3">The sequence shown here is derived from an EMBL/GenBank/DDBJ whole genome shotgun (WGS) entry which is preliminary data.</text>
</comment>
<accession>A0AAU9XN99</accession>
<dbReference type="CDD" id="cd05819">
    <property type="entry name" value="NHL"/>
    <property type="match status" value="1"/>
</dbReference>
<proteinExistence type="predicted"/>
<protein>
    <submittedName>
        <fullName evidence="3">Uncharacterized protein</fullName>
    </submittedName>
</protein>
<dbReference type="GO" id="GO:0000209">
    <property type="term" value="P:protein polyubiquitination"/>
    <property type="evidence" value="ECO:0007669"/>
    <property type="project" value="TreeGrafter"/>
</dbReference>